<evidence type="ECO:0000256" key="1">
    <source>
        <dbReference type="SAM" id="Phobius"/>
    </source>
</evidence>
<dbReference type="HOGENOM" id="CLU_2548959_0_0_1"/>
<organism evidence="2">
    <name type="scientific">Petromyzon marinus</name>
    <name type="common">Sea lamprey</name>
    <dbReference type="NCBI Taxonomy" id="7757"/>
    <lineage>
        <taxon>Eukaryota</taxon>
        <taxon>Metazoa</taxon>
        <taxon>Chordata</taxon>
        <taxon>Craniata</taxon>
        <taxon>Vertebrata</taxon>
        <taxon>Cyclostomata</taxon>
        <taxon>Hyperoartia</taxon>
        <taxon>Petromyzontiformes</taxon>
        <taxon>Petromyzontidae</taxon>
        <taxon>Petromyzon</taxon>
    </lineage>
</organism>
<accession>S4R4H5</accession>
<name>S4R4H5_PETMA</name>
<feature type="transmembrane region" description="Helical" evidence="1">
    <location>
        <begin position="52"/>
        <end position="74"/>
    </location>
</feature>
<evidence type="ECO:0000313" key="2">
    <source>
        <dbReference type="Ensembl" id="ENSPMAP00000000104.1"/>
    </source>
</evidence>
<proteinExistence type="predicted"/>
<dbReference type="AlphaFoldDB" id="S4R4H5"/>
<dbReference type="OMA" id="HPHQNAM"/>
<feature type="transmembrane region" description="Helical" evidence="1">
    <location>
        <begin position="26"/>
        <end position="46"/>
    </location>
</feature>
<reference evidence="2" key="1">
    <citation type="submission" date="2025-08" db="UniProtKB">
        <authorList>
            <consortium name="Ensembl"/>
        </authorList>
    </citation>
    <scope>IDENTIFICATION</scope>
</reference>
<dbReference type="STRING" id="7757.ENSPMAP00000000104"/>
<protein>
    <submittedName>
        <fullName evidence="2">Uncharacterized protein</fullName>
    </submittedName>
</protein>
<keyword evidence="1" id="KW-1133">Transmembrane helix</keyword>
<sequence length="83" mass="8714">VPLGIFLCDWCPLCSLNGHRHPHQNAMLVGLLLIGVAAYGAGFGIISSISVVGGVISVGFFLFLVSIVGLVGAVKHHQVLLFF</sequence>
<keyword evidence="1" id="KW-0472">Membrane</keyword>
<dbReference type="GeneTree" id="ENSGT00970000197962"/>
<reference evidence="2" key="2">
    <citation type="submission" date="2025-09" db="UniProtKB">
        <authorList>
            <consortium name="Ensembl"/>
        </authorList>
    </citation>
    <scope>IDENTIFICATION</scope>
</reference>
<keyword evidence="1" id="KW-0812">Transmembrane</keyword>
<dbReference type="Ensembl" id="ENSPMAT00000000104.1">
    <property type="protein sequence ID" value="ENSPMAP00000000104.1"/>
    <property type="gene ID" value="ENSPMAG00000000094.1"/>
</dbReference>